<sequence>MGAHSRPVLGIAAAALAWLSGEPALAAGACELQLSADLPIARLGDPPAIMVMARYGDTPLRMIFDTGASSTIIEGRVPGFVGLRWITKDVARGPGGDVTVWHSRNLSLTLGGLTVTLPSVAVTDPRNPLYDNQFDGLLGVDALMPYDFEFDPEAGRIRIFSQEHCPGKVVYWANEYSLIPFKRGRDRKIDVTVRIDGKALAGIIDTGTSHTAMTWQTAEDLFGLTAASPGVSAVDSPILTSVGKRLEASRYTFDSLELGALRVRRASVNLLPPTSPGALEHPFGADAGAPQVIIGMDLLQHLRFYIANAEEMIYFTLARPPA</sequence>
<gene>
    <name evidence="4" type="ORF">GCM10011611_42240</name>
</gene>
<feature type="signal peptide" evidence="2">
    <location>
        <begin position="1"/>
        <end position="26"/>
    </location>
</feature>
<dbReference type="PROSITE" id="PS00141">
    <property type="entry name" value="ASP_PROTEASE"/>
    <property type="match status" value="1"/>
</dbReference>
<evidence type="ECO:0000313" key="4">
    <source>
        <dbReference type="EMBL" id="GGF31662.1"/>
    </source>
</evidence>
<evidence type="ECO:0000256" key="2">
    <source>
        <dbReference type="SAM" id="SignalP"/>
    </source>
</evidence>
<evidence type="ECO:0000259" key="3">
    <source>
        <dbReference type="PROSITE" id="PS50175"/>
    </source>
</evidence>
<dbReference type="InterPro" id="IPR001995">
    <property type="entry name" value="Peptidase_A2_cat"/>
</dbReference>
<reference evidence="4" key="1">
    <citation type="journal article" date="2014" name="Int. J. Syst. Evol. Microbiol.">
        <title>Complete genome sequence of Corynebacterium casei LMG S-19264T (=DSM 44701T), isolated from a smear-ripened cheese.</title>
        <authorList>
            <consortium name="US DOE Joint Genome Institute (JGI-PGF)"/>
            <person name="Walter F."/>
            <person name="Albersmeier A."/>
            <person name="Kalinowski J."/>
            <person name="Ruckert C."/>
        </authorList>
    </citation>
    <scope>NUCLEOTIDE SEQUENCE</scope>
    <source>
        <strain evidence="4">CGMCC 1.15725</strain>
    </source>
</reference>
<reference evidence="4" key="2">
    <citation type="submission" date="2020-09" db="EMBL/GenBank/DDBJ databases">
        <authorList>
            <person name="Sun Q."/>
            <person name="Zhou Y."/>
        </authorList>
    </citation>
    <scope>NUCLEOTIDE SEQUENCE</scope>
    <source>
        <strain evidence="4">CGMCC 1.15725</strain>
    </source>
</reference>
<keyword evidence="2" id="KW-0732">Signal</keyword>
<dbReference type="Proteomes" id="UP000646365">
    <property type="component" value="Unassembled WGS sequence"/>
</dbReference>
<dbReference type="InterPro" id="IPR001969">
    <property type="entry name" value="Aspartic_peptidase_AS"/>
</dbReference>
<comment type="caution">
    <text evidence="4">The sequence shown here is derived from an EMBL/GenBank/DDBJ whole genome shotgun (WGS) entry which is preliminary data.</text>
</comment>
<evidence type="ECO:0000313" key="5">
    <source>
        <dbReference type="Proteomes" id="UP000646365"/>
    </source>
</evidence>
<dbReference type="RefSeq" id="WP_189049457.1">
    <property type="nucleotide sequence ID" value="NZ_BMJQ01000011.1"/>
</dbReference>
<protein>
    <recommendedName>
        <fullName evidence="3">Peptidase A2 domain-containing protein</fullName>
    </recommendedName>
</protein>
<keyword evidence="1" id="KW-0378">Hydrolase</keyword>
<accession>A0A8J2YWG6</accession>
<dbReference type="GO" id="GO:0004190">
    <property type="term" value="F:aspartic-type endopeptidase activity"/>
    <property type="evidence" value="ECO:0007669"/>
    <property type="project" value="InterPro"/>
</dbReference>
<feature type="chain" id="PRO_5035303048" description="Peptidase A2 domain-containing protein" evidence="2">
    <location>
        <begin position="27"/>
        <end position="322"/>
    </location>
</feature>
<dbReference type="EMBL" id="BMJQ01000011">
    <property type="protein sequence ID" value="GGF31662.1"/>
    <property type="molecule type" value="Genomic_DNA"/>
</dbReference>
<dbReference type="PROSITE" id="PS50175">
    <property type="entry name" value="ASP_PROT_RETROV"/>
    <property type="match status" value="1"/>
</dbReference>
<proteinExistence type="predicted"/>
<feature type="domain" description="Peptidase A2" evidence="3">
    <location>
        <begin position="60"/>
        <end position="142"/>
    </location>
</feature>
<evidence type="ECO:0000256" key="1">
    <source>
        <dbReference type="ARBA" id="ARBA00022801"/>
    </source>
</evidence>
<dbReference type="Pfam" id="PF13650">
    <property type="entry name" value="Asp_protease_2"/>
    <property type="match status" value="2"/>
</dbReference>
<dbReference type="SUPFAM" id="SSF50630">
    <property type="entry name" value="Acid proteases"/>
    <property type="match status" value="2"/>
</dbReference>
<dbReference type="InterPro" id="IPR021109">
    <property type="entry name" value="Peptidase_aspartic_dom_sf"/>
</dbReference>
<keyword evidence="5" id="KW-1185">Reference proteome</keyword>
<dbReference type="GO" id="GO:0006508">
    <property type="term" value="P:proteolysis"/>
    <property type="evidence" value="ECO:0007669"/>
    <property type="project" value="InterPro"/>
</dbReference>
<dbReference type="Gene3D" id="2.40.70.10">
    <property type="entry name" value="Acid Proteases"/>
    <property type="match status" value="2"/>
</dbReference>
<dbReference type="AlphaFoldDB" id="A0A8J2YWG6"/>
<organism evidence="4 5">
    <name type="scientific">Aliidongia dinghuensis</name>
    <dbReference type="NCBI Taxonomy" id="1867774"/>
    <lineage>
        <taxon>Bacteria</taxon>
        <taxon>Pseudomonadati</taxon>
        <taxon>Pseudomonadota</taxon>
        <taxon>Alphaproteobacteria</taxon>
        <taxon>Rhodospirillales</taxon>
        <taxon>Dongiaceae</taxon>
        <taxon>Aliidongia</taxon>
    </lineage>
</organism>
<name>A0A8J2YWG6_9PROT</name>